<organism evidence="2 3">
    <name type="scientific">Heterorhabditis bacteriophora</name>
    <name type="common">Entomopathogenic nematode worm</name>
    <dbReference type="NCBI Taxonomy" id="37862"/>
    <lineage>
        <taxon>Eukaryota</taxon>
        <taxon>Metazoa</taxon>
        <taxon>Ecdysozoa</taxon>
        <taxon>Nematoda</taxon>
        <taxon>Chromadorea</taxon>
        <taxon>Rhabditida</taxon>
        <taxon>Rhabditina</taxon>
        <taxon>Rhabditomorpha</taxon>
        <taxon>Strongyloidea</taxon>
        <taxon>Heterorhabditidae</taxon>
        <taxon>Heterorhabditis</taxon>
    </lineage>
</organism>
<sequence length="72" mass="8535">MIYGLKNLLVLLMELSSAISYFTNIMKRNFCFFSLRLFQIHMGMQFSEEEVEEMMQEVDCDATFSHNFCIDC</sequence>
<dbReference type="Proteomes" id="UP000095283">
    <property type="component" value="Unplaced"/>
</dbReference>
<proteinExistence type="predicted"/>
<dbReference type="WBParaSite" id="Hba_06214">
    <property type="protein sequence ID" value="Hba_06214"/>
    <property type="gene ID" value="Hba_06214"/>
</dbReference>
<protein>
    <submittedName>
        <fullName evidence="3">EF-hand domain-containing protein</fullName>
    </submittedName>
</protein>
<keyword evidence="2" id="KW-1185">Reference proteome</keyword>
<feature type="signal peptide" evidence="1">
    <location>
        <begin position="1"/>
        <end position="20"/>
    </location>
</feature>
<name>A0A1I7WM41_HETBA</name>
<evidence type="ECO:0000313" key="3">
    <source>
        <dbReference type="WBParaSite" id="Hba_06214"/>
    </source>
</evidence>
<dbReference type="AlphaFoldDB" id="A0A1I7WM41"/>
<feature type="chain" id="PRO_5009310691" evidence="1">
    <location>
        <begin position="21"/>
        <end position="72"/>
    </location>
</feature>
<reference evidence="3" key="1">
    <citation type="submission" date="2016-11" db="UniProtKB">
        <authorList>
            <consortium name="WormBaseParasite"/>
        </authorList>
    </citation>
    <scope>IDENTIFICATION</scope>
</reference>
<evidence type="ECO:0000313" key="2">
    <source>
        <dbReference type="Proteomes" id="UP000095283"/>
    </source>
</evidence>
<evidence type="ECO:0000256" key="1">
    <source>
        <dbReference type="SAM" id="SignalP"/>
    </source>
</evidence>
<accession>A0A1I7WM41</accession>
<keyword evidence="1" id="KW-0732">Signal</keyword>